<proteinExistence type="inferred from homology"/>
<dbReference type="EMBL" id="ML993995">
    <property type="protein sequence ID" value="KAF2200985.1"/>
    <property type="molecule type" value="Genomic_DNA"/>
</dbReference>
<gene>
    <name evidence="5" type="ORF">GQ43DRAFT_472174</name>
</gene>
<dbReference type="GO" id="GO:0030410">
    <property type="term" value="F:nicotianamine synthase activity"/>
    <property type="evidence" value="ECO:0007669"/>
    <property type="project" value="InterPro"/>
</dbReference>
<dbReference type="PANTHER" id="PTHR32266:SF12">
    <property type="entry name" value="NICOTIANAMINE SYNTHASE 3"/>
    <property type="match status" value="1"/>
</dbReference>
<organism evidence="5 6">
    <name type="scientific">Delitschia confertaspora ATCC 74209</name>
    <dbReference type="NCBI Taxonomy" id="1513339"/>
    <lineage>
        <taxon>Eukaryota</taxon>
        <taxon>Fungi</taxon>
        <taxon>Dikarya</taxon>
        <taxon>Ascomycota</taxon>
        <taxon>Pezizomycotina</taxon>
        <taxon>Dothideomycetes</taxon>
        <taxon>Pleosporomycetidae</taxon>
        <taxon>Pleosporales</taxon>
        <taxon>Delitschiaceae</taxon>
        <taxon>Delitschia</taxon>
    </lineage>
</organism>
<feature type="compositionally biased region" description="Polar residues" evidence="4">
    <location>
        <begin position="1"/>
        <end position="10"/>
    </location>
</feature>
<keyword evidence="6" id="KW-1185">Reference proteome</keyword>
<dbReference type="AlphaFoldDB" id="A0A9P4JKW7"/>
<dbReference type="OrthoDB" id="1858069at2759"/>
<comment type="similarity">
    <text evidence="1">Belongs to the nicotianamine synthase (NAS)-like family.</text>
</comment>
<dbReference type="Pfam" id="PF03059">
    <property type="entry name" value="NAS"/>
    <property type="match status" value="1"/>
</dbReference>
<evidence type="ECO:0000256" key="4">
    <source>
        <dbReference type="SAM" id="MobiDB-lite"/>
    </source>
</evidence>
<dbReference type="PANTHER" id="PTHR32266">
    <property type="entry name" value="NICOTIANAMINE SYNTHASE 3"/>
    <property type="match status" value="1"/>
</dbReference>
<evidence type="ECO:0000256" key="1">
    <source>
        <dbReference type="ARBA" id="ARBA00007009"/>
    </source>
</evidence>
<accession>A0A9P4JKW7</accession>
<feature type="compositionally biased region" description="Low complexity" evidence="4">
    <location>
        <begin position="25"/>
        <end position="34"/>
    </location>
</feature>
<dbReference type="PROSITE" id="PS51142">
    <property type="entry name" value="NAS"/>
    <property type="match status" value="1"/>
</dbReference>
<evidence type="ECO:0000256" key="3">
    <source>
        <dbReference type="ARBA" id="ARBA00022691"/>
    </source>
</evidence>
<dbReference type="Proteomes" id="UP000799536">
    <property type="component" value="Unassembled WGS sequence"/>
</dbReference>
<dbReference type="GO" id="GO:0030418">
    <property type="term" value="P:nicotianamine biosynthetic process"/>
    <property type="evidence" value="ECO:0007669"/>
    <property type="project" value="InterPro"/>
</dbReference>
<keyword evidence="3" id="KW-0949">S-adenosyl-L-methionine</keyword>
<reference evidence="5" key="1">
    <citation type="journal article" date="2020" name="Stud. Mycol.">
        <title>101 Dothideomycetes genomes: a test case for predicting lifestyles and emergence of pathogens.</title>
        <authorList>
            <person name="Haridas S."/>
            <person name="Albert R."/>
            <person name="Binder M."/>
            <person name="Bloem J."/>
            <person name="Labutti K."/>
            <person name="Salamov A."/>
            <person name="Andreopoulos B."/>
            <person name="Baker S."/>
            <person name="Barry K."/>
            <person name="Bills G."/>
            <person name="Bluhm B."/>
            <person name="Cannon C."/>
            <person name="Castanera R."/>
            <person name="Culley D."/>
            <person name="Daum C."/>
            <person name="Ezra D."/>
            <person name="Gonzalez J."/>
            <person name="Henrissat B."/>
            <person name="Kuo A."/>
            <person name="Liang C."/>
            <person name="Lipzen A."/>
            <person name="Lutzoni F."/>
            <person name="Magnuson J."/>
            <person name="Mondo S."/>
            <person name="Nolan M."/>
            <person name="Ohm R."/>
            <person name="Pangilinan J."/>
            <person name="Park H.-J."/>
            <person name="Ramirez L."/>
            <person name="Alfaro M."/>
            <person name="Sun H."/>
            <person name="Tritt A."/>
            <person name="Yoshinaga Y."/>
            <person name="Zwiers L.-H."/>
            <person name="Turgeon B."/>
            <person name="Goodwin S."/>
            <person name="Spatafora J."/>
            <person name="Crous P."/>
            <person name="Grigoriev I."/>
        </authorList>
    </citation>
    <scope>NUCLEOTIDE SEQUENCE</scope>
    <source>
        <strain evidence="5">ATCC 74209</strain>
    </source>
</reference>
<evidence type="ECO:0000256" key="2">
    <source>
        <dbReference type="ARBA" id="ARBA00022679"/>
    </source>
</evidence>
<sequence length="356" mass="39328">MATPTANSSEKATKKISLKKPIPPLSLSLLTQTPPRTPSPTSPLSSKEEELAVEIRTIHQTLAAHQHDLRPCPTVNVLLTNLVELCVTPRNDTSARLVLAYLEEEELADLRRWCGIAEGKLERKWAREMAALCGLKNEQETPSSPARQSILYSFPYYENYLDLARLEHSILSSFLPLPSPSCSSSAKIENIAFIGSGPLPLTSFCLADLLGKTERDKAWRIWNVDRDAEALSLSSALATRLGYDSETMVFVNDEVGGGDEEAEDREQGVKWEDMNVIFLAALVGLNNAAKLTILRELVTQLKPGTLVLARSARGLREVLYPVLELNSAIEDMGFEVLAEVHPWTKVVNSVVVLRVK</sequence>
<evidence type="ECO:0000313" key="5">
    <source>
        <dbReference type="EMBL" id="KAF2200985.1"/>
    </source>
</evidence>
<name>A0A9P4JKW7_9PLEO</name>
<protein>
    <submittedName>
        <fullName evidence="5">Nicotianamine synthase</fullName>
    </submittedName>
</protein>
<dbReference type="InterPro" id="IPR029063">
    <property type="entry name" value="SAM-dependent_MTases_sf"/>
</dbReference>
<dbReference type="Gene3D" id="3.40.50.150">
    <property type="entry name" value="Vaccinia Virus protein VP39"/>
    <property type="match status" value="1"/>
</dbReference>
<keyword evidence="2" id="KW-0808">Transferase</keyword>
<evidence type="ECO:0000313" key="6">
    <source>
        <dbReference type="Proteomes" id="UP000799536"/>
    </source>
</evidence>
<comment type="caution">
    <text evidence="5">The sequence shown here is derived from an EMBL/GenBank/DDBJ whole genome shotgun (WGS) entry which is preliminary data.</text>
</comment>
<dbReference type="InterPro" id="IPR004298">
    <property type="entry name" value="Nicotian_synth"/>
</dbReference>
<feature type="region of interest" description="Disordered" evidence="4">
    <location>
        <begin position="1"/>
        <end position="49"/>
    </location>
</feature>